<protein>
    <recommendedName>
        <fullName evidence="15">Eukaryotic translation initiation factor 6</fullName>
        <shortName evidence="15">eIF-6</shortName>
    </recommendedName>
</protein>
<dbReference type="GO" id="GO:0003978">
    <property type="term" value="F:UDP-glucose 4-epimerase activity"/>
    <property type="evidence" value="ECO:0007669"/>
    <property type="project" value="InterPro"/>
</dbReference>
<dbReference type="PANTHER" id="PTHR10554:SF12">
    <property type="entry name" value="IP02644P"/>
    <property type="match status" value="1"/>
</dbReference>
<dbReference type="Gene3D" id="3.90.25.10">
    <property type="entry name" value="UDP-galactose 4-epimerase, domain 1"/>
    <property type="match status" value="1"/>
</dbReference>
<dbReference type="Gene3D" id="3.75.10.10">
    <property type="entry name" value="L-arginine/glycine Amidinotransferase, Chain A"/>
    <property type="match status" value="1"/>
</dbReference>
<feature type="domain" description="PH" evidence="17">
    <location>
        <begin position="230"/>
        <end position="344"/>
    </location>
</feature>
<evidence type="ECO:0000256" key="15">
    <source>
        <dbReference type="HAMAP-Rule" id="MF_03132"/>
    </source>
</evidence>
<dbReference type="SUPFAM" id="SSF55909">
    <property type="entry name" value="Pentein"/>
    <property type="match status" value="1"/>
</dbReference>
<dbReference type="NCBIfam" id="TIGR00323">
    <property type="entry name" value="eIF-6"/>
    <property type="match status" value="1"/>
</dbReference>
<evidence type="ECO:0000256" key="8">
    <source>
        <dbReference type="ARBA" id="ARBA00022917"/>
    </source>
</evidence>
<keyword evidence="10" id="KW-0576">Peroxisome</keyword>
<feature type="transmembrane region" description="Helical" evidence="16">
    <location>
        <begin position="898"/>
        <end position="918"/>
    </location>
</feature>
<keyword evidence="20" id="KW-1185">Reference proteome</keyword>
<dbReference type="HAMAP" id="MF_00032">
    <property type="entry name" value="eIF_6"/>
    <property type="match status" value="1"/>
</dbReference>
<dbReference type="SMART" id="SM00654">
    <property type="entry name" value="eIF6"/>
    <property type="match status" value="1"/>
</dbReference>
<dbReference type="Pfam" id="PF23012">
    <property type="entry name" value="Syntrophin_4th"/>
    <property type="match status" value="1"/>
</dbReference>
<dbReference type="GO" id="GO:0042256">
    <property type="term" value="P:cytosolic ribosome assembly"/>
    <property type="evidence" value="ECO:0007669"/>
    <property type="project" value="UniProtKB-UniRule"/>
</dbReference>
<dbReference type="STRING" id="6265.A0A0B2UU58"/>
<dbReference type="Pfam" id="PF01370">
    <property type="entry name" value="Epimerase"/>
    <property type="match status" value="1"/>
</dbReference>
<dbReference type="Pfam" id="PF18012">
    <property type="entry name" value="PH_17"/>
    <property type="match status" value="1"/>
</dbReference>
<dbReference type="SUPFAM" id="SSF50156">
    <property type="entry name" value="PDZ domain-like"/>
    <property type="match status" value="1"/>
</dbReference>
<dbReference type="PROSITE" id="PS50003">
    <property type="entry name" value="PH_DOMAIN"/>
    <property type="match status" value="1"/>
</dbReference>
<evidence type="ECO:0000313" key="20">
    <source>
        <dbReference type="Proteomes" id="UP000031036"/>
    </source>
</evidence>
<dbReference type="GO" id="GO:0003743">
    <property type="term" value="F:translation initiation factor activity"/>
    <property type="evidence" value="ECO:0007669"/>
    <property type="project" value="UniProtKB-UniRule"/>
</dbReference>
<keyword evidence="16" id="KW-1133">Transmembrane helix</keyword>
<evidence type="ECO:0000256" key="13">
    <source>
        <dbReference type="ARBA" id="ARBA00046271"/>
    </source>
</evidence>
<evidence type="ECO:0000256" key="9">
    <source>
        <dbReference type="ARBA" id="ARBA00023136"/>
    </source>
</evidence>
<organism evidence="19 20">
    <name type="scientific">Toxocara canis</name>
    <name type="common">Canine roundworm</name>
    <dbReference type="NCBI Taxonomy" id="6265"/>
    <lineage>
        <taxon>Eukaryota</taxon>
        <taxon>Metazoa</taxon>
        <taxon>Ecdysozoa</taxon>
        <taxon>Nematoda</taxon>
        <taxon>Chromadorea</taxon>
        <taxon>Rhabditida</taxon>
        <taxon>Spirurina</taxon>
        <taxon>Ascaridomorpha</taxon>
        <taxon>Ascaridoidea</taxon>
        <taxon>Toxocaridae</taxon>
        <taxon>Toxocara</taxon>
    </lineage>
</organism>
<dbReference type="GO" id="GO:0042273">
    <property type="term" value="P:ribosomal large subunit biogenesis"/>
    <property type="evidence" value="ECO:0007669"/>
    <property type="project" value="UniProtKB-UniRule"/>
</dbReference>
<evidence type="ECO:0000256" key="11">
    <source>
        <dbReference type="ARBA" id="ARBA00023212"/>
    </source>
</evidence>
<dbReference type="SMART" id="SM00233">
    <property type="entry name" value="PH"/>
    <property type="match status" value="2"/>
</dbReference>
<dbReference type="CDD" id="cd00527">
    <property type="entry name" value="IF6"/>
    <property type="match status" value="1"/>
</dbReference>
<evidence type="ECO:0000256" key="7">
    <source>
        <dbReference type="ARBA" id="ARBA00022737"/>
    </source>
</evidence>
<dbReference type="InterPro" id="IPR001849">
    <property type="entry name" value="PH_domain"/>
</dbReference>
<dbReference type="Gene3D" id="2.30.29.30">
    <property type="entry name" value="Pleckstrin-homology domain (PH domain)/Phosphotyrosine-binding domain (PTB)"/>
    <property type="match status" value="1"/>
</dbReference>
<dbReference type="InterPro" id="IPR011993">
    <property type="entry name" value="PH-like_dom_sf"/>
</dbReference>
<dbReference type="Pfam" id="PF01912">
    <property type="entry name" value="eIF-6"/>
    <property type="match status" value="1"/>
</dbReference>
<dbReference type="InterPro" id="IPR008733">
    <property type="entry name" value="PEX11"/>
</dbReference>
<evidence type="ECO:0000256" key="16">
    <source>
        <dbReference type="SAM" id="Phobius"/>
    </source>
</evidence>
<keyword evidence="8 15" id="KW-0648">Protein biosynthesis</keyword>
<evidence type="ECO:0000256" key="14">
    <source>
        <dbReference type="ARBA" id="ARBA00062592"/>
    </source>
</evidence>
<dbReference type="FunFam" id="3.75.10.10:FF:000001">
    <property type="entry name" value="Eukaryotic translation initiation factor 6"/>
    <property type="match status" value="1"/>
</dbReference>
<dbReference type="PROSITE" id="PS50106">
    <property type="entry name" value="PDZ"/>
    <property type="match status" value="1"/>
</dbReference>
<dbReference type="Pfam" id="PF00595">
    <property type="entry name" value="PDZ"/>
    <property type="match status" value="1"/>
</dbReference>
<evidence type="ECO:0000256" key="1">
    <source>
        <dbReference type="ARBA" id="ARBA00000014"/>
    </source>
</evidence>
<comment type="catalytic activity">
    <reaction evidence="1">
        <text>UDP-N-acetyl-alpha-D-glucosamine = UDP-N-acetyl-alpha-D-galactosamine</text>
        <dbReference type="Rhea" id="RHEA:20517"/>
        <dbReference type="ChEBI" id="CHEBI:57705"/>
        <dbReference type="ChEBI" id="CHEBI:67138"/>
        <dbReference type="EC" id="5.1.3.7"/>
    </reaction>
</comment>
<dbReference type="Pfam" id="PF00169">
    <property type="entry name" value="PH"/>
    <property type="match status" value="1"/>
</dbReference>
<dbReference type="InterPro" id="IPR001509">
    <property type="entry name" value="Epimerase_deHydtase"/>
</dbReference>
<dbReference type="OrthoDB" id="409749at2759"/>
<dbReference type="GO" id="GO:0016010">
    <property type="term" value="C:dystrophin-associated glycoprotein complex"/>
    <property type="evidence" value="ECO:0007669"/>
    <property type="project" value="TreeGrafter"/>
</dbReference>
<comment type="caution">
    <text evidence="19">The sequence shown here is derived from an EMBL/GenBank/DDBJ whole genome shotgun (WGS) entry which is preliminary data.</text>
</comment>
<keyword evidence="16" id="KW-0812">Transmembrane</keyword>
<comment type="similarity">
    <text evidence="15">Belongs to the eIF-6 family.</text>
</comment>
<feature type="transmembrane region" description="Helical" evidence="16">
    <location>
        <begin position="863"/>
        <end position="886"/>
    </location>
</feature>
<dbReference type="GO" id="GO:0043023">
    <property type="term" value="F:ribosomal large subunit binding"/>
    <property type="evidence" value="ECO:0007669"/>
    <property type="project" value="UniProtKB-UniRule"/>
</dbReference>
<dbReference type="InterPro" id="IPR036034">
    <property type="entry name" value="PDZ_sf"/>
</dbReference>
<evidence type="ECO:0000256" key="4">
    <source>
        <dbReference type="ARBA" id="ARBA00010798"/>
    </source>
</evidence>
<evidence type="ECO:0000256" key="3">
    <source>
        <dbReference type="ARBA" id="ARBA00004245"/>
    </source>
</evidence>
<feature type="domain" description="PDZ" evidence="18">
    <location>
        <begin position="47"/>
        <end position="130"/>
    </location>
</feature>
<evidence type="ECO:0000256" key="2">
    <source>
        <dbReference type="ARBA" id="ARBA00004170"/>
    </source>
</evidence>
<evidence type="ECO:0000313" key="19">
    <source>
        <dbReference type="EMBL" id="KHN72627.1"/>
    </source>
</evidence>
<dbReference type="InterPro" id="IPR036291">
    <property type="entry name" value="NAD(P)-bd_dom_sf"/>
</dbReference>
<reference evidence="19 20" key="1">
    <citation type="submission" date="2014-11" db="EMBL/GenBank/DDBJ databases">
        <title>Genetic blueprint of the zoonotic pathogen Toxocara canis.</title>
        <authorList>
            <person name="Zhu X.-Q."/>
            <person name="Korhonen P.K."/>
            <person name="Cai H."/>
            <person name="Young N.D."/>
            <person name="Nejsum P."/>
            <person name="von Samson-Himmelstjerna G."/>
            <person name="Boag P.R."/>
            <person name="Tan P."/>
            <person name="Li Q."/>
            <person name="Min J."/>
            <person name="Yang Y."/>
            <person name="Wang X."/>
            <person name="Fang X."/>
            <person name="Hall R.S."/>
            <person name="Hofmann A."/>
            <person name="Sternberg P.W."/>
            <person name="Jex A.R."/>
            <person name="Gasser R.B."/>
        </authorList>
    </citation>
    <scope>NUCLEOTIDE SEQUENCE [LARGE SCALE GENOMIC DNA]</scope>
    <source>
        <strain evidence="19">PN_DK_2014</strain>
    </source>
</reference>
<keyword evidence="11" id="KW-0206">Cytoskeleton</keyword>
<comment type="subunit">
    <text evidence="14">Monomer. Associates with the 60S ribosomal subunit. Interacts with RACK1. Interacts with DICER1, AGO2, TARBP2, MOV10 and RPL7A; they form a large RNA-induced silencing complex (RISC).</text>
</comment>
<keyword evidence="9 16" id="KW-0472">Membrane</keyword>
<evidence type="ECO:0000256" key="10">
    <source>
        <dbReference type="ARBA" id="ARBA00023140"/>
    </source>
</evidence>
<dbReference type="GO" id="GO:0016559">
    <property type="term" value="P:peroxisome fission"/>
    <property type="evidence" value="ECO:0007669"/>
    <property type="project" value="InterPro"/>
</dbReference>
<evidence type="ECO:0000259" key="18">
    <source>
        <dbReference type="PROSITE" id="PS50106"/>
    </source>
</evidence>
<dbReference type="InterPro" id="IPR041428">
    <property type="entry name" value="PHsplit_syntrophin"/>
</dbReference>
<dbReference type="InterPro" id="IPR015482">
    <property type="entry name" value="Syntrophin"/>
</dbReference>
<evidence type="ECO:0000256" key="12">
    <source>
        <dbReference type="ARBA" id="ARBA00023242"/>
    </source>
</evidence>
<dbReference type="GO" id="GO:0005198">
    <property type="term" value="F:structural molecule activity"/>
    <property type="evidence" value="ECO:0007669"/>
    <property type="project" value="InterPro"/>
</dbReference>
<keyword evidence="5 15" id="KW-0963">Cytoplasm</keyword>
<keyword evidence="15" id="KW-0690">Ribosome biogenesis</keyword>
<keyword evidence="6 15" id="KW-0396">Initiation factor</keyword>
<dbReference type="Pfam" id="PF05648">
    <property type="entry name" value="PEX11"/>
    <property type="match status" value="1"/>
</dbReference>
<dbReference type="Gene3D" id="3.40.50.720">
    <property type="entry name" value="NAD(P)-binding Rossmann-like Domain"/>
    <property type="match status" value="1"/>
</dbReference>
<dbReference type="InterPro" id="IPR002769">
    <property type="entry name" value="eIF6"/>
</dbReference>
<sequence length="1276" mass="140571">MGSVRGSFLDVLIDGEWHRLCATLDETALTLTANSDADHGMTAETRTVRVVKHDGNGLGISIKGGRDNNMPILISKIFKGMAADLTGQLFVGDAIVAVNGESLCDASHDEAVRALKKAGRVVDLHVQFMRDMCLRRDSVVERIQWDDEIRDRIRSIGLKLAYVTRTSLQHEDIDNRMFEMRSPSGRYVITFRCNNSAEADAWFENIHGCACALLTQALAQVNLMLGQSPQVRRMGWVSEQVVNENGVMSWKPLFAALTLNDLLFYDAVPMLKSEWACPRVTRPLIATRVVQTTSRTAPVITGLSDIISFTTRTGTQQGVRSHVFRVETHRELAAWVKSIVTCTYEACADTAQVSCPCAWHDEQCELVLQLDKGISLIGQGGQIRWQYPFEAIRATGDDGQRFLWLDFGPPGGEQEVDLLSSPKPVVFILHSFLATKVYRLGFFLSAIMALRCEFEASNDVGVFCKLTNAYCLVGIGASENFYSVVEAELADVIPVIHCSIAGTRIVGRTTVGNRHGLLVPNATTDQELQHIRNSLPDAVQIRRIDERLSALGNVIACNDHVAIVHADISAETEQALVDALKVEVFRTSLGPHALVGSYAALNSQGALVAARTPPETQREVAALLQVPVVAGTVNRGAELIGAGLCVNDWVAITGLDTTSAELSVIESIFKLGDHELRTSSAITNELRETLVESICVIGLSAKRTVRQRLRAAVILSGRRGTHVGWDHDAVIWSHKPGSAKPTGENRKPLSEIVFDRRWRLLTTKGVTVPPAKTRCYTTMPVWLDRLVRVLSQYSGRDKSIRALYFIVVLYANRLKDQAKAQQLLALAKQLSAARLVFRQFNHAAMLNNVIQLTRASRADLIDFLLQVAVTSAYAAYGVVELLAWLADARFISLDATRLFRYCLFLWLGALMVTTLRLLRTIISKSDTQSAMRILLSGAAGFIGSHVAVELLNTGYEVVCVDNFSNSVQDADGNAVSLKRVSQIVGKEVPFVFADCCNEEQLEAVFKKFKLDGVVHLAGLKAVGESVEKPLEYYRNNLLASLVLLQLCRKYEVKNFVFSSSATVYGPPQHLPITEKDPVGCGITNPYGQTKYMIEQMLIDLSKAEKDWNIILLRYFNPVGAHPSGLIGEDPKGIPNNLMPFVSQVAIGRLPHLVVYGDKFPTPDGTGVRDYIHVVDLARGHVAAFDRIKKMGKLGCEVYNLGTGKGYSVFEMVHALEKASGRKVPIKMGVPRPGDVACVYCDPSLAAEKLGWKCQYGLEEMCADLWNWQTKNPNGFN</sequence>
<dbReference type="AlphaFoldDB" id="A0A0B2UU58"/>
<dbReference type="GO" id="GO:0005856">
    <property type="term" value="C:cytoskeleton"/>
    <property type="evidence" value="ECO:0007669"/>
    <property type="project" value="UniProtKB-SubCell"/>
</dbReference>
<dbReference type="NCBIfam" id="NF007956">
    <property type="entry name" value="PRK10675.1"/>
    <property type="match status" value="1"/>
</dbReference>
<dbReference type="GO" id="GO:0003974">
    <property type="term" value="F:UDP-N-acetylglucosamine 4-epimerase activity"/>
    <property type="evidence" value="ECO:0007669"/>
    <property type="project" value="UniProtKB-EC"/>
</dbReference>
<keyword evidence="7" id="KW-0677">Repeat</keyword>
<dbReference type="GO" id="GO:0006012">
    <property type="term" value="P:galactose metabolic process"/>
    <property type="evidence" value="ECO:0007669"/>
    <property type="project" value="InterPro"/>
</dbReference>
<evidence type="ECO:0000256" key="6">
    <source>
        <dbReference type="ARBA" id="ARBA00022540"/>
    </source>
</evidence>
<dbReference type="Gene3D" id="2.30.42.10">
    <property type="match status" value="1"/>
</dbReference>
<dbReference type="EMBL" id="JPKZ01003226">
    <property type="protein sequence ID" value="KHN72627.1"/>
    <property type="molecule type" value="Genomic_DNA"/>
</dbReference>
<dbReference type="CDD" id="cd06801">
    <property type="entry name" value="PDZ_syntrophin-like"/>
    <property type="match status" value="1"/>
</dbReference>
<dbReference type="InterPro" id="IPR055108">
    <property type="entry name" value="Syntrophin_4th"/>
</dbReference>
<dbReference type="PANTHER" id="PTHR10554">
    <property type="entry name" value="SYNTROPHIN"/>
    <property type="match status" value="1"/>
</dbReference>
<proteinExistence type="inferred from homology"/>
<dbReference type="InterPro" id="IPR001478">
    <property type="entry name" value="PDZ"/>
</dbReference>
<dbReference type="NCBIfam" id="TIGR01179">
    <property type="entry name" value="galE"/>
    <property type="match status" value="1"/>
</dbReference>
<keyword evidence="12 15" id="KW-0539">Nucleus</keyword>
<gene>
    <name evidence="19" type="primary">stn-1</name>
    <name evidence="15" type="synonym">EIF6</name>
    <name evidence="19" type="ORF">Tcan_13119</name>
</gene>
<dbReference type="GO" id="GO:0005778">
    <property type="term" value="C:peroxisomal membrane"/>
    <property type="evidence" value="ECO:0007669"/>
    <property type="project" value="UniProtKB-SubCell"/>
</dbReference>
<evidence type="ECO:0000259" key="17">
    <source>
        <dbReference type="PROSITE" id="PS50003"/>
    </source>
</evidence>
<name>A0A0B2UU58_TOXCA</name>
<dbReference type="SUPFAM" id="SSF50729">
    <property type="entry name" value="PH domain-like"/>
    <property type="match status" value="1"/>
</dbReference>
<dbReference type="SUPFAM" id="SSF51735">
    <property type="entry name" value="NAD(P)-binding Rossmann-fold domains"/>
    <property type="match status" value="1"/>
</dbReference>
<dbReference type="GO" id="GO:0005730">
    <property type="term" value="C:nucleolus"/>
    <property type="evidence" value="ECO:0007669"/>
    <property type="project" value="UniProtKB-SubCell"/>
</dbReference>
<dbReference type="Proteomes" id="UP000031036">
    <property type="component" value="Unassembled WGS sequence"/>
</dbReference>
<dbReference type="CDD" id="cd05247">
    <property type="entry name" value="UDP_G4E_1_SDR_e"/>
    <property type="match status" value="1"/>
</dbReference>
<accession>A0A0B2UU58</accession>
<dbReference type="InterPro" id="IPR005886">
    <property type="entry name" value="UDP_G4E"/>
</dbReference>
<comment type="function">
    <text evidence="15">Binds to the 60S ribosomal subunit and prevents its association with the 40S ribosomal subunit to form the 80S initiation complex in the cytoplasm. May also be involved in ribosome biogenesis.</text>
</comment>
<evidence type="ECO:0000256" key="5">
    <source>
        <dbReference type="ARBA" id="ARBA00022490"/>
    </source>
</evidence>
<comment type="subcellular location">
    <subcellularLocation>
        <location evidence="3">Cytoplasm</location>
        <location evidence="3">Cytoskeleton</location>
    </subcellularLocation>
    <subcellularLocation>
        <location evidence="15">Cytoplasm</location>
    </subcellularLocation>
    <subcellularLocation>
        <location evidence="15">Nucleus</location>
        <location evidence="15">Nucleolus</location>
    </subcellularLocation>
    <subcellularLocation>
        <location evidence="2">Membrane</location>
        <topology evidence="2">Peripheral membrane protein</topology>
    </subcellularLocation>
    <subcellularLocation>
        <location evidence="13">Peroxisome membrane</location>
    </subcellularLocation>
    <text evidence="15">Shuttles between cytoplasm and nucleus/nucleolus.</text>
</comment>
<dbReference type="SMART" id="SM00228">
    <property type="entry name" value="PDZ"/>
    <property type="match status" value="1"/>
</dbReference>
<comment type="similarity">
    <text evidence="4">Belongs to the syntrophin family.</text>
</comment>